<dbReference type="RefSeq" id="WP_032111116.1">
    <property type="nucleotide sequence ID" value="NZ_JANSKA010000003.1"/>
</dbReference>
<dbReference type="InterPro" id="IPR036412">
    <property type="entry name" value="HAD-like_sf"/>
</dbReference>
<dbReference type="PANTHER" id="PTHR10000:SF8">
    <property type="entry name" value="HAD SUPERFAMILY HYDROLASE-LIKE, TYPE 3"/>
    <property type="match status" value="1"/>
</dbReference>
<evidence type="ECO:0000313" key="2">
    <source>
        <dbReference type="Proteomes" id="UP001204320"/>
    </source>
</evidence>
<dbReference type="EMBL" id="JANSKA010000003">
    <property type="protein sequence ID" value="MCR9036296.1"/>
    <property type="molecule type" value="Genomic_DNA"/>
</dbReference>
<accession>A0ABT1Z7V9</accession>
<reference evidence="1 2" key="1">
    <citation type="submission" date="2022-08" db="EMBL/GenBank/DDBJ databases">
        <title>Tractidigestivibacter montrealensis type strain KD21.</title>
        <authorList>
            <person name="Diop K."/>
            <person name="Richard C."/>
            <person name="Routy B."/>
        </authorList>
    </citation>
    <scope>NUCLEOTIDE SEQUENCE [LARGE SCALE GENOMIC DNA]</scope>
    <source>
        <strain evidence="1 2">KD21</strain>
    </source>
</reference>
<keyword evidence="1" id="KW-0378">Hydrolase</keyword>
<dbReference type="Gene3D" id="3.30.1240.10">
    <property type="match status" value="1"/>
</dbReference>
<dbReference type="InterPro" id="IPR023214">
    <property type="entry name" value="HAD_sf"/>
</dbReference>
<dbReference type="GO" id="GO:0016787">
    <property type="term" value="F:hydrolase activity"/>
    <property type="evidence" value="ECO:0007669"/>
    <property type="project" value="UniProtKB-KW"/>
</dbReference>
<comment type="caution">
    <text evidence="1">The sequence shown here is derived from an EMBL/GenBank/DDBJ whole genome shotgun (WGS) entry which is preliminary data.</text>
</comment>
<dbReference type="PANTHER" id="PTHR10000">
    <property type="entry name" value="PHOSPHOSERINE PHOSPHATASE"/>
    <property type="match status" value="1"/>
</dbReference>
<dbReference type="Proteomes" id="UP001204320">
    <property type="component" value="Unassembled WGS sequence"/>
</dbReference>
<dbReference type="Pfam" id="PF08282">
    <property type="entry name" value="Hydrolase_3"/>
    <property type="match status" value="1"/>
</dbReference>
<name>A0ABT1Z7V9_9ACTN</name>
<gene>
    <name evidence="1" type="ORF">NVS32_04955</name>
</gene>
<dbReference type="SUPFAM" id="SSF56784">
    <property type="entry name" value="HAD-like"/>
    <property type="match status" value="1"/>
</dbReference>
<dbReference type="Gene3D" id="3.40.50.1000">
    <property type="entry name" value="HAD superfamily/HAD-like"/>
    <property type="match status" value="1"/>
</dbReference>
<organism evidence="1 2">
    <name type="scientific">Tractidigestivibacter montrealensis</name>
    <dbReference type="NCBI Taxonomy" id="2972466"/>
    <lineage>
        <taxon>Bacteria</taxon>
        <taxon>Bacillati</taxon>
        <taxon>Actinomycetota</taxon>
        <taxon>Coriobacteriia</taxon>
        <taxon>Coriobacteriales</taxon>
        <taxon>Atopobiaceae</taxon>
        <taxon>Tractidigestivibacter</taxon>
    </lineage>
</organism>
<keyword evidence="2" id="KW-1185">Reference proteome</keyword>
<sequence>MPKNTKLILCDIDGTILPKGNPQVSQRTIRAFHAALDAGIAIGPASGRGIDWIPPFFGGDAACCATCLATNGQQVYLGGKLVYEERQPHDALVRLAAMLAGVPHSGMLCFDGGTPLLVAGSREDLRRPFPAYAEKCVPVDAVPDVVVKANVFVDTDEAGTRDLIARAAREVPELDLDYAHAGFSNVMPHGYNKGSGARMLCELLGIDADEVVVFGDAGNDLPLFSAVPNSVAVANAQPEAATAARWHIGRCEDDAVAAAIEALAVGEWPFSV</sequence>
<protein>
    <submittedName>
        <fullName evidence="1">Cof-type HAD-IIB family hydrolase</fullName>
    </submittedName>
</protein>
<proteinExistence type="predicted"/>
<evidence type="ECO:0000313" key="1">
    <source>
        <dbReference type="EMBL" id="MCR9036296.1"/>
    </source>
</evidence>